<keyword evidence="2 5" id="KW-0812">Transmembrane</keyword>
<keyword evidence="4 5" id="KW-0472">Membrane</keyword>
<dbReference type="Proteomes" id="UP001497392">
    <property type="component" value="Unassembled WGS sequence"/>
</dbReference>
<dbReference type="EMBL" id="CAXHTA020000008">
    <property type="protein sequence ID" value="CAL5223037.1"/>
    <property type="molecule type" value="Genomic_DNA"/>
</dbReference>
<evidence type="ECO:0000256" key="1">
    <source>
        <dbReference type="ARBA" id="ARBA00004141"/>
    </source>
</evidence>
<dbReference type="PANTHER" id="PTHR30238">
    <property type="entry name" value="MEMBRANE BOUND PREDICTED REDOX MODULATOR"/>
    <property type="match status" value="1"/>
</dbReference>
<organism evidence="6 7">
    <name type="scientific">Coccomyxa viridis</name>
    <dbReference type="NCBI Taxonomy" id="1274662"/>
    <lineage>
        <taxon>Eukaryota</taxon>
        <taxon>Viridiplantae</taxon>
        <taxon>Chlorophyta</taxon>
        <taxon>core chlorophytes</taxon>
        <taxon>Trebouxiophyceae</taxon>
        <taxon>Trebouxiophyceae incertae sedis</taxon>
        <taxon>Coccomyxaceae</taxon>
        <taxon>Coccomyxa</taxon>
    </lineage>
</organism>
<comment type="subcellular location">
    <subcellularLocation>
        <location evidence="1">Membrane</location>
        <topology evidence="1">Multi-pass membrane protein</topology>
    </subcellularLocation>
</comment>
<keyword evidence="7" id="KW-1185">Reference proteome</keyword>
<evidence type="ECO:0000313" key="7">
    <source>
        <dbReference type="Proteomes" id="UP001497392"/>
    </source>
</evidence>
<feature type="transmembrane region" description="Helical" evidence="5">
    <location>
        <begin position="193"/>
        <end position="212"/>
    </location>
</feature>
<dbReference type="NCBIfam" id="TIGR03718">
    <property type="entry name" value="R_switched_Alx"/>
    <property type="match status" value="1"/>
</dbReference>
<dbReference type="InterPro" id="IPR005496">
    <property type="entry name" value="Integral_membrane_TerC"/>
</dbReference>
<sequence length="438" mass="47634">MSAGLLAAPKLERPRCLCISQAFPAVSLGKRCGSRLKQQGKRHTHGRARECRRPVMKQNVSSSDSFGSIDEELLKELKKVPAVLATQDELDLVEIVKGLQHRLKAKMPNFRNWLRPVILSKTSETEERGELVAVLIGAAVAFGVGIYATLGADKAAEYFAGYLLEQSLSVDNLFVFVLIFDYFKVDQEGQDKVLTYGIASAAVLRLVVIGLGTELVDNFQIVNLGFAAFLIFNAWQMVTAGNGEEEDLADKWIVKACRKLIPVSETYDGDKFFVVKEGVKMATPLLLALAVIEISDVAFAVDSIPAVFGVTHDPFIVWTSNMAAILSLRGLYAFVSTVLSKLRFLDKSVAAALAWIGVKMFLDFFGVEVSTGVSLGVVVASLSVGVGASLYWPDPAKETEDDSSLFNSRKGLDRGIAWLLTAELDAPSTLRAQHALAP</sequence>
<comment type="caution">
    <text evidence="6">The sequence shown here is derived from an EMBL/GenBank/DDBJ whole genome shotgun (WGS) entry which is preliminary data.</text>
</comment>
<gene>
    <name evidence="6" type="primary">g5492</name>
    <name evidence="6" type="ORF">VP750_LOCUS4696</name>
</gene>
<dbReference type="Pfam" id="PF03741">
    <property type="entry name" value="TerC"/>
    <property type="match status" value="1"/>
</dbReference>
<dbReference type="PANTHER" id="PTHR30238:SF0">
    <property type="entry name" value="THYLAKOID MEMBRANE PROTEIN TERC, CHLOROPLASTIC"/>
    <property type="match status" value="1"/>
</dbReference>
<dbReference type="InterPro" id="IPR022369">
    <property type="entry name" value="Integral_membrane_TerC_rswitch"/>
</dbReference>
<evidence type="ECO:0000256" key="4">
    <source>
        <dbReference type="ARBA" id="ARBA00023136"/>
    </source>
</evidence>
<keyword evidence="3 5" id="KW-1133">Transmembrane helix</keyword>
<name>A0ABP1FZS6_9CHLO</name>
<feature type="transmembrane region" description="Helical" evidence="5">
    <location>
        <begin position="162"/>
        <end position="181"/>
    </location>
</feature>
<evidence type="ECO:0000256" key="2">
    <source>
        <dbReference type="ARBA" id="ARBA00022692"/>
    </source>
</evidence>
<reference evidence="6 7" key="1">
    <citation type="submission" date="2024-06" db="EMBL/GenBank/DDBJ databases">
        <authorList>
            <person name="Kraege A."/>
            <person name="Thomma B."/>
        </authorList>
    </citation>
    <scope>NUCLEOTIDE SEQUENCE [LARGE SCALE GENOMIC DNA]</scope>
</reference>
<evidence type="ECO:0000256" key="5">
    <source>
        <dbReference type="SAM" id="Phobius"/>
    </source>
</evidence>
<feature type="transmembrane region" description="Helical" evidence="5">
    <location>
        <begin position="131"/>
        <end position="150"/>
    </location>
</feature>
<evidence type="ECO:0000313" key="6">
    <source>
        <dbReference type="EMBL" id="CAL5223037.1"/>
    </source>
</evidence>
<accession>A0ABP1FZS6</accession>
<protein>
    <submittedName>
        <fullName evidence="6">G5492 protein</fullName>
    </submittedName>
</protein>
<proteinExistence type="predicted"/>
<evidence type="ECO:0000256" key="3">
    <source>
        <dbReference type="ARBA" id="ARBA00022989"/>
    </source>
</evidence>